<dbReference type="Proteomes" id="UP000692954">
    <property type="component" value="Unassembled WGS sequence"/>
</dbReference>
<name>A0A8S1RJI0_9CILI</name>
<evidence type="ECO:0000313" key="1">
    <source>
        <dbReference type="EMBL" id="CAD8128701.1"/>
    </source>
</evidence>
<keyword evidence="2" id="KW-1185">Reference proteome</keyword>
<comment type="caution">
    <text evidence="1">The sequence shown here is derived from an EMBL/GenBank/DDBJ whole genome shotgun (WGS) entry which is preliminary data.</text>
</comment>
<gene>
    <name evidence="1" type="ORF">PSON_ATCC_30995.1.T1940012</name>
</gene>
<protein>
    <submittedName>
        <fullName evidence="1">Uncharacterized protein</fullName>
    </submittedName>
</protein>
<proteinExistence type="predicted"/>
<reference evidence="1" key="1">
    <citation type="submission" date="2021-01" db="EMBL/GenBank/DDBJ databases">
        <authorList>
            <consortium name="Genoscope - CEA"/>
            <person name="William W."/>
        </authorList>
    </citation>
    <scope>NUCLEOTIDE SEQUENCE</scope>
</reference>
<evidence type="ECO:0000313" key="2">
    <source>
        <dbReference type="Proteomes" id="UP000692954"/>
    </source>
</evidence>
<accession>A0A8S1RJI0</accession>
<organism evidence="1 2">
    <name type="scientific">Paramecium sonneborni</name>
    <dbReference type="NCBI Taxonomy" id="65129"/>
    <lineage>
        <taxon>Eukaryota</taxon>
        <taxon>Sar</taxon>
        <taxon>Alveolata</taxon>
        <taxon>Ciliophora</taxon>
        <taxon>Intramacronucleata</taxon>
        <taxon>Oligohymenophorea</taxon>
        <taxon>Peniculida</taxon>
        <taxon>Parameciidae</taxon>
        <taxon>Paramecium</taxon>
    </lineage>
</organism>
<dbReference type="EMBL" id="CAJJDN010000194">
    <property type="protein sequence ID" value="CAD8128701.1"/>
    <property type="molecule type" value="Genomic_DNA"/>
</dbReference>
<sequence>MAIGMKYILILKVVKQLIMNFMKMEQKLKHGRYFIKRRVKMIQTSLSVDFLITMEQNKVNGWSQMKTLMMI</sequence>
<dbReference type="AlphaFoldDB" id="A0A8S1RJI0"/>